<accession>A0ABU7E5G9</accession>
<dbReference type="SUPFAM" id="SSF56574">
    <property type="entry name" value="Serpins"/>
    <property type="match status" value="1"/>
</dbReference>
<dbReference type="InterPro" id="IPR036186">
    <property type="entry name" value="Serpin_sf"/>
</dbReference>
<keyword evidence="5" id="KW-1185">Reference proteome</keyword>
<proteinExistence type="inferred from homology"/>
<comment type="caution">
    <text evidence="4">The sequence shown here is derived from an EMBL/GenBank/DDBJ whole genome shotgun (WGS) entry which is preliminary data.</text>
</comment>
<evidence type="ECO:0000313" key="5">
    <source>
        <dbReference type="Proteomes" id="UP001352852"/>
    </source>
</evidence>
<dbReference type="InterPro" id="IPR000215">
    <property type="entry name" value="Serpin_fam"/>
</dbReference>
<evidence type="ECO:0000259" key="3">
    <source>
        <dbReference type="SMART" id="SM00093"/>
    </source>
</evidence>
<reference evidence="4 5" key="1">
    <citation type="submission" date="2021-06" db="EMBL/GenBank/DDBJ databases">
        <authorList>
            <person name="Palmer J.M."/>
        </authorList>
    </citation>
    <scope>NUCLEOTIDE SEQUENCE [LARGE SCALE GENOMIC DNA]</scope>
    <source>
        <strain evidence="4 5">CL_MEX2019</strain>
        <tissue evidence="4">Muscle</tissue>
    </source>
</reference>
<dbReference type="PROSITE" id="PS00284">
    <property type="entry name" value="SERPIN"/>
    <property type="match status" value="1"/>
</dbReference>
<organism evidence="4 5">
    <name type="scientific">Characodon lateralis</name>
    <dbReference type="NCBI Taxonomy" id="208331"/>
    <lineage>
        <taxon>Eukaryota</taxon>
        <taxon>Metazoa</taxon>
        <taxon>Chordata</taxon>
        <taxon>Craniata</taxon>
        <taxon>Vertebrata</taxon>
        <taxon>Euteleostomi</taxon>
        <taxon>Actinopterygii</taxon>
        <taxon>Neopterygii</taxon>
        <taxon>Teleostei</taxon>
        <taxon>Neoteleostei</taxon>
        <taxon>Acanthomorphata</taxon>
        <taxon>Ovalentaria</taxon>
        <taxon>Atherinomorphae</taxon>
        <taxon>Cyprinodontiformes</taxon>
        <taxon>Goodeidae</taxon>
        <taxon>Characodon</taxon>
    </lineage>
</organism>
<comment type="similarity">
    <text evidence="1">Belongs to the serpin family.</text>
</comment>
<evidence type="ECO:0000256" key="2">
    <source>
        <dbReference type="SAM" id="SignalP"/>
    </source>
</evidence>
<protein>
    <recommendedName>
        <fullName evidence="3">Serpin domain-containing protein</fullName>
    </recommendedName>
</protein>
<dbReference type="InterPro" id="IPR042185">
    <property type="entry name" value="Serpin_sf_2"/>
</dbReference>
<sequence>MTLFILLPLASLFLTLLMSPAGSQIISPAVEDLMNRNADFGARLYRAVASRTDDNVFLSPFAVSTGMLALVSGTSGPTQNELLQGLTLTGLDPQTMPDLFHTLRNMVLQTSPSTNFQQGMAVFPDQSFQVPVSYQDLVQMKFGGKAQSLSYTTPADAIDTINRWVQDQSRSQMQDVLTNLDRQTQLLVVSAASYQIRFSPPFNSTFTQNERFYVDRYHVVMVPMMFRADKYFLAYDRSVKAGVLKLPMADGAAMLVVLPDEDVDVTAVEEDVTSEKIQAWIRQLKKTKLEVQLPVFLLERSYSLKDVLQTLHITQVFQDDADLRNMGGATGANLNQVYHVSAIVVDESGDDDSSGGGFTVFSSPPPRLTFNRPFIFIIYQQSTSSLLFMGRVTNPTQK</sequence>
<dbReference type="Gene3D" id="3.30.497.10">
    <property type="entry name" value="Antithrombin, subunit I, domain 2"/>
    <property type="match status" value="1"/>
</dbReference>
<dbReference type="CDD" id="cd02055">
    <property type="entry name" value="serpinA10_PZI"/>
    <property type="match status" value="1"/>
</dbReference>
<feature type="domain" description="Serpin" evidence="3">
    <location>
        <begin position="42"/>
        <end position="395"/>
    </location>
</feature>
<dbReference type="SMART" id="SM00093">
    <property type="entry name" value="SERPIN"/>
    <property type="match status" value="1"/>
</dbReference>
<dbReference type="EMBL" id="JAHUTJ010044480">
    <property type="protein sequence ID" value="MED6282001.1"/>
    <property type="molecule type" value="Genomic_DNA"/>
</dbReference>
<dbReference type="Gene3D" id="2.30.39.10">
    <property type="entry name" value="Alpha-1-antitrypsin, domain 1"/>
    <property type="match status" value="1"/>
</dbReference>
<dbReference type="PANTHER" id="PTHR11461:SF191">
    <property type="entry name" value="PROTEIN Z-DEPENDENT PROTEASE INHIBITOR"/>
    <property type="match status" value="1"/>
</dbReference>
<feature type="signal peptide" evidence="2">
    <location>
        <begin position="1"/>
        <end position="23"/>
    </location>
</feature>
<keyword evidence="2" id="KW-0732">Signal</keyword>
<dbReference type="InterPro" id="IPR042178">
    <property type="entry name" value="Serpin_sf_1"/>
</dbReference>
<evidence type="ECO:0000313" key="4">
    <source>
        <dbReference type="EMBL" id="MED6282001.1"/>
    </source>
</evidence>
<gene>
    <name evidence="4" type="ORF">CHARACLAT_027547</name>
</gene>
<dbReference type="Proteomes" id="UP001352852">
    <property type="component" value="Unassembled WGS sequence"/>
</dbReference>
<evidence type="ECO:0000256" key="1">
    <source>
        <dbReference type="RuleBase" id="RU000411"/>
    </source>
</evidence>
<dbReference type="InterPro" id="IPR023795">
    <property type="entry name" value="Serpin_CS"/>
</dbReference>
<name>A0ABU7E5G9_9TELE</name>
<dbReference type="PANTHER" id="PTHR11461">
    <property type="entry name" value="SERINE PROTEASE INHIBITOR, SERPIN"/>
    <property type="match status" value="1"/>
</dbReference>
<dbReference type="InterPro" id="IPR023796">
    <property type="entry name" value="Serpin_dom"/>
</dbReference>
<dbReference type="InterPro" id="IPR033835">
    <property type="entry name" value="PZI_serpin_dom"/>
</dbReference>
<dbReference type="Gene3D" id="2.10.310.10">
    <property type="entry name" value="Serpins superfamily"/>
    <property type="match status" value="1"/>
</dbReference>
<dbReference type="Pfam" id="PF00079">
    <property type="entry name" value="Serpin"/>
    <property type="match status" value="1"/>
</dbReference>
<feature type="chain" id="PRO_5046001756" description="Serpin domain-containing protein" evidence="2">
    <location>
        <begin position="24"/>
        <end position="398"/>
    </location>
</feature>